<dbReference type="Pfam" id="PF00107">
    <property type="entry name" value="ADH_zinc_N"/>
    <property type="match status" value="1"/>
</dbReference>
<dbReference type="InterPro" id="IPR013149">
    <property type="entry name" value="ADH-like_C"/>
</dbReference>
<dbReference type="InterPro" id="IPR020843">
    <property type="entry name" value="ER"/>
</dbReference>
<dbReference type="Gene3D" id="3.40.50.720">
    <property type="entry name" value="NAD(P)-binding Rossmann-like Domain"/>
    <property type="match status" value="1"/>
</dbReference>
<evidence type="ECO:0000259" key="7">
    <source>
        <dbReference type="SMART" id="SM00829"/>
    </source>
</evidence>
<evidence type="ECO:0000313" key="8">
    <source>
        <dbReference type="EMBL" id="XCC61475.1"/>
    </source>
</evidence>
<dbReference type="EMBL" id="CP117826">
    <property type="protein sequence ID" value="XCC61475.1"/>
    <property type="molecule type" value="Genomic_DNA"/>
</dbReference>
<dbReference type="SUPFAM" id="SSF50129">
    <property type="entry name" value="GroES-like"/>
    <property type="match status" value="1"/>
</dbReference>
<sequence length="348" mass="37729">MKAVVFEEKGRFTLTERPVPKLEKETDAVVRVTLASICSSDLHIKHESVPRAKAGVIVGHEMVGVVEEVGKDVKTVRPGDRVTVNVETFCGHCFFCRRGFVNNCTDENGGWALGCRIDGGQAEYVRVPFADSGLDRIPDGVTDEQALFVGDILATGYWAAQIGELQKNDTALVLGAGPTGLCTAACARLYEPAHIVIADVAEERLALARKMGIADFAVNPEKEDAMALLRGLTDGRGADVVFEVAGGENTFGLAWRAARPNANVCVVAMYDRPQILPLPDMYGKNLTFKTGGVDANACGKILELIAQGRLDTTPLITHRFPLSRAMEAYRLFERKEDGVVKIALDPQR</sequence>
<dbReference type="PANTHER" id="PTHR42813:SF4">
    <property type="entry name" value="NADP-DEPENDENT ISOPROPANOL DEHYDROGENASE"/>
    <property type="match status" value="1"/>
</dbReference>
<dbReference type="Gene3D" id="3.90.180.10">
    <property type="entry name" value="Medium-chain alcohol dehydrogenases, catalytic domain"/>
    <property type="match status" value="1"/>
</dbReference>
<dbReference type="PROSITE" id="PS00059">
    <property type="entry name" value="ADH_ZINC"/>
    <property type="match status" value="1"/>
</dbReference>
<dbReference type="PANTHER" id="PTHR42813">
    <property type="entry name" value="ZINC-TYPE ALCOHOL DEHYDROGENASE-LIKE"/>
    <property type="match status" value="1"/>
</dbReference>
<evidence type="ECO:0000256" key="6">
    <source>
        <dbReference type="RuleBase" id="RU361277"/>
    </source>
</evidence>
<keyword evidence="3 6" id="KW-0479">Metal-binding</keyword>
<dbReference type="CDD" id="cd05278">
    <property type="entry name" value="FDH_like"/>
    <property type="match status" value="1"/>
</dbReference>
<keyword evidence="4 6" id="KW-0862">Zinc</keyword>
<dbReference type="Pfam" id="PF08240">
    <property type="entry name" value="ADH_N"/>
    <property type="match status" value="1"/>
</dbReference>
<evidence type="ECO:0000256" key="5">
    <source>
        <dbReference type="ARBA" id="ARBA00023002"/>
    </source>
</evidence>
<feature type="domain" description="Enoyl reductase (ER)" evidence="7">
    <location>
        <begin position="10"/>
        <end position="344"/>
    </location>
</feature>
<organism evidence="8">
    <name type="scientific">Christensenella massiliensis</name>
    <dbReference type="NCBI Taxonomy" id="1805714"/>
    <lineage>
        <taxon>Bacteria</taxon>
        <taxon>Bacillati</taxon>
        <taxon>Bacillota</taxon>
        <taxon>Clostridia</taxon>
        <taxon>Christensenellales</taxon>
        <taxon>Christensenellaceae</taxon>
        <taxon>Christensenella</taxon>
    </lineage>
</organism>
<proteinExistence type="inferred from homology"/>
<evidence type="ECO:0000256" key="3">
    <source>
        <dbReference type="ARBA" id="ARBA00022723"/>
    </source>
</evidence>
<accession>A0AAU8A5P7</accession>
<evidence type="ECO:0000256" key="1">
    <source>
        <dbReference type="ARBA" id="ARBA00001947"/>
    </source>
</evidence>
<comment type="similarity">
    <text evidence="2 6">Belongs to the zinc-containing alcohol dehydrogenase family.</text>
</comment>
<evidence type="ECO:0000256" key="4">
    <source>
        <dbReference type="ARBA" id="ARBA00022833"/>
    </source>
</evidence>
<dbReference type="AlphaFoldDB" id="A0AAU8A5P7"/>
<reference evidence="8" key="1">
    <citation type="submission" date="2023-02" db="EMBL/GenBank/DDBJ databases">
        <title>Gut commensal Christensenella minuta modulates host metabolism via a new class of secondary bile acids.</title>
        <authorList>
            <person name="Liu C."/>
        </authorList>
    </citation>
    <scope>NUCLEOTIDE SEQUENCE</scope>
    <source>
        <strain evidence="8">CA70</strain>
    </source>
</reference>
<dbReference type="SMART" id="SM00829">
    <property type="entry name" value="PKS_ER"/>
    <property type="match status" value="1"/>
</dbReference>
<gene>
    <name evidence="8" type="ORF">PUP29_08020</name>
</gene>
<dbReference type="GO" id="GO:0008270">
    <property type="term" value="F:zinc ion binding"/>
    <property type="evidence" value="ECO:0007669"/>
    <property type="project" value="InterPro"/>
</dbReference>
<name>A0AAU8A5P7_9FIRM</name>
<dbReference type="InterPro" id="IPR013154">
    <property type="entry name" value="ADH-like_N"/>
</dbReference>
<dbReference type="InterPro" id="IPR036291">
    <property type="entry name" value="NAD(P)-bd_dom_sf"/>
</dbReference>
<evidence type="ECO:0000256" key="2">
    <source>
        <dbReference type="ARBA" id="ARBA00008072"/>
    </source>
</evidence>
<dbReference type="SUPFAM" id="SSF51735">
    <property type="entry name" value="NAD(P)-binding Rossmann-fold domains"/>
    <property type="match status" value="1"/>
</dbReference>
<dbReference type="InterPro" id="IPR011032">
    <property type="entry name" value="GroES-like_sf"/>
</dbReference>
<dbReference type="GO" id="GO:0016491">
    <property type="term" value="F:oxidoreductase activity"/>
    <property type="evidence" value="ECO:0007669"/>
    <property type="project" value="UniProtKB-KW"/>
</dbReference>
<protein>
    <submittedName>
        <fullName evidence="8">Alcohol dehydrogenase</fullName>
    </submittedName>
</protein>
<dbReference type="InterPro" id="IPR002328">
    <property type="entry name" value="ADH_Zn_CS"/>
</dbReference>
<keyword evidence="5" id="KW-0560">Oxidoreductase</keyword>
<dbReference type="RefSeq" id="WP_353422943.1">
    <property type="nucleotide sequence ID" value="NZ_CP117826.1"/>
</dbReference>
<comment type="cofactor">
    <cofactor evidence="1 6">
        <name>Zn(2+)</name>
        <dbReference type="ChEBI" id="CHEBI:29105"/>
    </cofactor>
</comment>